<proteinExistence type="predicted"/>
<dbReference type="EMBL" id="MU393551">
    <property type="protein sequence ID" value="KAI4861476.1"/>
    <property type="molecule type" value="Genomic_DNA"/>
</dbReference>
<evidence type="ECO:0000313" key="1">
    <source>
        <dbReference type="EMBL" id="KAI4861476.1"/>
    </source>
</evidence>
<comment type="caution">
    <text evidence="1">The sequence shown here is derived from an EMBL/GenBank/DDBJ whole genome shotgun (WGS) entry which is preliminary data.</text>
</comment>
<dbReference type="Proteomes" id="UP001497700">
    <property type="component" value="Unassembled WGS sequence"/>
</dbReference>
<reference evidence="1 2" key="1">
    <citation type="journal article" date="2022" name="New Phytol.">
        <title>Ecological generalism drives hyperdiversity of secondary metabolite gene clusters in xylarialean endophytes.</title>
        <authorList>
            <person name="Franco M.E.E."/>
            <person name="Wisecaver J.H."/>
            <person name="Arnold A.E."/>
            <person name="Ju Y.M."/>
            <person name="Slot J.C."/>
            <person name="Ahrendt S."/>
            <person name="Moore L.P."/>
            <person name="Eastman K.E."/>
            <person name="Scott K."/>
            <person name="Konkel Z."/>
            <person name="Mondo S.J."/>
            <person name="Kuo A."/>
            <person name="Hayes R.D."/>
            <person name="Haridas S."/>
            <person name="Andreopoulos B."/>
            <person name="Riley R."/>
            <person name="LaButti K."/>
            <person name="Pangilinan J."/>
            <person name="Lipzen A."/>
            <person name="Amirebrahimi M."/>
            <person name="Yan J."/>
            <person name="Adam C."/>
            <person name="Keymanesh K."/>
            <person name="Ng V."/>
            <person name="Louie K."/>
            <person name="Northen T."/>
            <person name="Drula E."/>
            <person name="Henrissat B."/>
            <person name="Hsieh H.M."/>
            <person name="Youens-Clark K."/>
            <person name="Lutzoni F."/>
            <person name="Miadlikowska J."/>
            <person name="Eastwood D.C."/>
            <person name="Hamelin R.C."/>
            <person name="Grigoriev I.V."/>
            <person name="U'Ren J.M."/>
        </authorList>
    </citation>
    <scope>NUCLEOTIDE SEQUENCE [LARGE SCALE GENOMIC DNA]</scope>
    <source>
        <strain evidence="1 2">CBS 119005</strain>
    </source>
</reference>
<keyword evidence="2" id="KW-1185">Reference proteome</keyword>
<protein>
    <submittedName>
        <fullName evidence="1">Uncharacterized protein</fullName>
    </submittedName>
</protein>
<organism evidence="1 2">
    <name type="scientific">Hypoxylon rubiginosum</name>
    <dbReference type="NCBI Taxonomy" id="110542"/>
    <lineage>
        <taxon>Eukaryota</taxon>
        <taxon>Fungi</taxon>
        <taxon>Dikarya</taxon>
        <taxon>Ascomycota</taxon>
        <taxon>Pezizomycotina</taxon>
        <taxon>Sordariomycetes</taxon>
        <taxon>Xylariomycetidae</taxon>
        <taxon>Xylariales</taxon>
        <taxon>Hypoxylaceae</taxon>
        <taxon>Hypoxylon</taxon>
    </lineage>
</organism>
<gene>
    <name evidence="1" type="ORF">F4820DRAFT_65994</name>
</gene>
<accession>A0ACB9YQT6</accession>
<name>A0ACB9YQT6_9PEZI</name>
<sequence length="73" mass="7900">MTRLIHIITAHIYPALAQPTRGSISPIPHRESGRSSLQISETKIGRSKSSSAGVPNTYHIHAYTHGQKNRGAG</sequence>
<evidence type="ECO:0000313" key="2">
    <source>
        <dbReference type="Proteomes" id="UP001497700"/>
    </source>
</evidence>